<evidence type="ECO:0000313" key="2">
    <source>
        <dbReference type="EMBL" id="TPP55959.1"/>
    </source>
</evidence>
<feature type="region of interest" description="Disordered" evidence="1">
    <location>
        <begin position="101"/>
        <end position="142"/>
    </location>
</feature>
<keyword evidence="3" id="KW-1185">Reference proteome</keyword>
<accession>A0A504Y744</accession>
<feature type="compositionally biased region" description="Low complexity" evidence="1">
    <location>
        <begin position="102"/>
        <end position="115"/>
    </location>
</feature>
<name>A0A504Y744_FASGI</name>
<dbReference type="OrthoDB" id="6246848at2759"/>
<organism evidence="2 3">
    <name type="scientific">Fasciola gigantica</name>
    <name type="common">Giant liver fluke</name>
    <dbReference type="NCBI Taxonomy" id="46835"/>
    <lineage>
        <taxon>Eukaryota</taxon>
        <taxon>Metazoa</taxon>
        <taxon>Spiralia</taxon>
        <taxon>Lophotrochozoa</taxon>
        <taxon>Platyhelminthes</taxon>
        <taxon>Trematoda</taxon>
        <taxon>Digenea</taxon>
        <taxon>Plagiorchiida</taxon>
        <taxon>Echinostomata</taxon>
        <taxon>Echinostomatoidea</taxon>
        <taxon>Fasciolidae</taxon>
        <taxon>Fasciola</taxon>
    </lineage>
</organism>
<proteinExistence type="predicted"/>
<dbReference type="AlphaFoldDB" id="A0A504Y744"/>
<evidence type="ECO:0000313" key="3">
    <source>
        <dbReference type="Proteomes" id="UP000316759"/>
    </source>
</evidence>
<protein>
    <submittedName>
        <fullName evidence="2">Uncharacterized protein</fullName>
    </submittedName>
</protein>
<sequence length="142" mass="16626">MGRKLKIIHNALFPTRPQQVSGLNKGFLVGLAVYARDYRSIKPTWATRGIRHHCGTKLYEVSVDDDLWVRHQNPIRCCHDKSQDRPHEQHIPLEILLDTSKLPTPELPTTNLDPDLLPRRWSDRPRRQVRQFQMDSQGPSYR</sequence>
<evidence type="ECO:0000256" key="1">
    <source>
        <dbReference type="SAM" id="MobiDB-lite"/>
    </source>
</evidence>
<dbReference type="EMBL" id="SUNJ01015177">
    <property type="protein sequence ID" value="TPP55959.1"/>
    <property type="molecule type" value="Genomic_DNA"/>
</dbReference>
<dbReference type="Proteomes" id="UP000316759">
    <property type="component" value="Unassembled WGS sequence"/>
</dbReference>
<feature type="compositionally biased region" description="Polar residues" evidence="1">
    <location>
        <begin position="130"/>
        <end position="142"/>
    </location>
</feature>
<reference evidence="2 3" key="1">
    <citation type="submission" date="2019-04" db="EMBL/GenBank/DDBJ databases">
        <title>Annotation for the trematode Fasciola gigantica.</title>
        <authorList>
            <person name="Choi Y.-J."/>
        </authorList>
    </citation>
    <scope>NUCLEOTIDE SEQUENCE [LARGE SCALE GENOMIC DNA]</scope>
    <source>
        <strain evidence="2">Uganda_cow_1</strain>
    </source>
</reference>
<gene>
    <name evidence="2" type="ORF">FGIG_01832</name>
</gene>
<comment type="caution">
    <text evidence="2">The sequence shown here is derived from an EMBL/GenBank/DDBJ whole genome shotgun (WGS) entry which is preliminary data.</text>
</comment>
<feature type="compositionally biased region" description="Basic and acidic residues" evidence="1">
    <location>
        <begin position="116"/>
        <end position="126"/>
    </location>
</feature>